<reference evidence="2 3" key="1">
    <citation type="submission" date="2015-03" db="EMBL/GenBank/DDBJ databases">
        <title>Genome assembly of Sandaracinus amylolyticus DSM 53668.</title>
        <authorList>
            <person name="Sharma G."/>
            <person name="Subramanian S."/>
        </authorList>
    </citation>
    <scope>NUCLEOTIDE SEQUENCE [LARGE SCALE GENOMIC DNA]</scope>
    <source>
        <strain evidence="2 3">DSM 53668</strain>
    </source>
</reference>
<dbReference type="RefSeq" id="WP_169791716.1">
    <property type="nucleotide sequence ID" value="NZ_CP011125.1"/>
</dbReference>
<evidence type="ECO:0000313" key="2">
    <source>
        <dbReference type="EMBL" id="AKF11192.1"/>
    </source>
</evidence>
<dbReference type="GO" id="GO:0016746">
    <property type="term" value="F:acyltransferase activity"/>
    <property type="evidence" value="ECO:0007669"/>
    <property type="project" value="InterPro"/>
</dbReference>
<dbReference type="InterPro" id="IPR014030">
    <property type="entry name" value="Ketoacyl_synth_N"/>
</dbReference>
<keyword evidence="3" id="KW-1185">Reference proteome</keyword>
<accession>A0A0F6WA00</accession>
<feature type="domain" description="Beta-ketoacyl synthase-like N-terminal" evidence="1">
    <location>
        <begin position="33"/>
        <end position="188"/>
    </location>
</feature>
<dbReference type="Pfam" id="PF13723">
    <property type="entry name" value="Ketoacyl-synt_2"/>
    <property type="match status" value="1"/>
</dbReference>
<dbReference type="InterPro" id="IPR016039">
    <property type="entry name" value="Thiolase-like"/>
</dbReference>
<dbReference type="SUPFAM" id="SSF53901">
    <property type="entry name" value="Thiolase-like"/>
    <property type="match status" value="1"/>
</dbReference>
<name>A0A0F6WA00_9BACT</name>
<dbReference type="KEGG" id="samy:DB32_008341"/>
<evidence type="ECO:0000259" key="1">
    <source>
        <dbReference type="Pfam" id="PF13723"/>
    </source>
</evidence>
<dbReference type="Proteomes" id="UP000034883">
    <property type="component" value="Chromosome"/>
</dbReference>
<organism evidence="2 3">
    <name type="scientific">Sandaracinus amylolyticus</name>
    <dbReference type="NCBI Taxonomy" id="927083"/>
    <lineage>
        <taxon>Bacteria</taxon>
        <taxon>Pseudomonadati</taxon>
        <taxon>Myxococcota</taxon>
        <taxon>Polyangia</taxon>
        <taxon>Polyangiales</taxon>
        <taxon>Sandaracinaceae</taxon>
        <taxon>Sandaracinus</taxon>
    </lineage>
</organism>
<proteinExistence type="predicted"/>
<sequence>MRPLYLTGISLWSPGYRDLAAFVDDARDASVTDCSARWVPPRLARGTSRLTRMLGEAAAAACEAGGADPRTVATIYTSGYGEIETMIVQLQTIFAGDGQLSPMRFKNSVHNSASGLGSIGQGNQGFSTAIAAGDRSVEAALIETWTLLDERGGDAVISAADDALPAPLDAQCAREGLAIGLCLASEQPARGALAILDGLRMDDEALPLPDAFRGRALSRELATNPVATVLPLIDAVLERREGRVPLAFGVARPWSMHVRPLAPVRT</sequence>
<dbReference type="EMBL" id="CP011125">
    <property type="protein sequence ID" value="AKF11192.1"/>
    <property type="molecule type" value="Genomic_DNA"/>
</dbReference>
<gene>
    <name evidence="2" type="ORF">DB32_008341</name>
</gene>
<protein>
    <submittedName>
        <fullName evidence="2">3-oxoacyl-[ACP] synthase</fullName>
    </submittedName>
</protein>
<dbReference type="STRING" id="927083.DB32_008341"/>
<dbReference type="Gene3D" id="3.40.47.10">
    <property type="match status" value="1"/>
</dbReference>
<dbReference type="AlphaFoldDB" id="A0A0F6WA00"/>
<evidence type="ECO:0000313" key="3">
    <source>
        <dbReference type="Proteomes" id="UP000034883"/>
    </source>
</evidence>